<keyword evidence="3" id="KW-1185">Reference proteome</keyword>
<dbReference type="Proteomes" id="UP000663870">
    <property type="component" value="Unassembled WGS sequence"/>
</dbReference>
<reference evidence="2" key="1">
    <citation type="submission" date="2021-02" db="EMBL/GenBank/DDBJ databases">
        <authorList>
            <person name="Nowell W R."/>
        </authorList>
    </citation>
    <scope>NUCLEOTIDE SEQUENCE</scope>
</reference>
<dbReference type="AlphaFoldDB" id="A0A816CI62"/>
<dbReference type="EMBL" id="CAJNOH010005475">
    <property type="protein sequence ID" value="CAF1398903.1"/>
    <property type="molecule type" value="Genomic_DNA"/>
</dbReference>
<proteinExistence type="predicted"/>
<evidence type="ECO:0000313" key="3">
    <source>
        <dbReference type="Proteomes" id="UP000663870"/>
    </source>
</evidence>
<dbReference type="Proteomes" id="UP000663854">
    <property type="component" value="Unassembled WGS sequence"/>
</dbReference>
<comment type="caution">
    <text evidence="2">The sequence shown here is derived from an EMBL/GenBank/DDBJ whole genome shotgun (WGS) entry which is preliminary data.</text>
</comment>
<evidence type="ECO:0000313" key="2">
    <source>
        <dbReference type="EMBL" id="CAF1623687.1"/>
    </source>
</evidence>
<accession>A0A816CI62</accession>
<sequence>MNNNDFCEISNIKFNDFYDLIQEMTSDIEVEILKAQEINNVLALLRAKDLDSIFQIDCEELDDLKKRACLKLKSGEYIIRPAIKENLDYCVNVLKNKSPEQQLQPQSRLEQNKQNLDIKQDNFMDTFINNLNDNMHRSKHRYIYNTHVRRFASSVYGLGGRNLYEFLRLNLPGAFPSIPTLESYSNEYCTRIEEGEFRFKELVNYSNKINCSFVYSSEDSTSVISKVQYDIESNSFIGFCVKLVNGLPLTRQYQTDNFTELKNWFETANQVTLVNINTVQPITNVTSPSFLLSGFGTDNSYDTISIIYRWLYVYEQCQTHNIRVVGFASDADPKYLRAMRLATGYFAQLPNINLLNRDDIFNIQIPKSWSSWFFLRSKQLFSATLFIGSYRIAAKDLQDLIQGESKLDHGLVLSDLYVKDKQNYSSCVKISSLNVLNMLEKNKKTLGTQCYLTILHFVTLAYIDKSKNVLERLFYSWSIVFISRFWWIWLKYKLSTQTQQPSSRKIEQHFMTYSSFYSIELNAHVFTYIVLLVLHKILPVESLNIFLFSSQPCENMFRSARALTGSFSSITNFSLQQFFSKTRKISILNEIKSTEEFSNDSNKIKFPEHHKQNKNNSLPLTLKNLDNITLNEIEKSIKDAFEYAKCFIEKLDMLSLLKKNNVFELNTLCARIKDDLNNMIFVTDDSELNSDDDDNDDLNVEQTSDLVDNHVDSEEECIDAENACTTSKKDNYNGIRIYSAVSDQDKNKFFKININGIDKFIHKQTAAWCLTKKNNHLSSDRRVRVQQTNKQKN</sequence>
<evidence type="ECO:0000313" key="1">
    <source>
        <dbReference type="EMBL" id="CAF1398903.1"/>
    </source>
</evidence>
<gene>
    <name evidence="2" type="ORF">JXQ802_LOCUS50908</name>
    <name evidence="1" type="ORF">PYM288_LOCUS34719</name>
</gene>
<organism evidence="2 3">
    <name type="scientific">Rotaria sordida</name>
    <dbReference type="NCBI Taxonomy" id="392033"/>
    <lineage>
        <taxon>Eukaryota</taxon>
        <taxon>Metazoa</taxon>
        <taxon>Spiralia</taxon>
        <taxon>Gnathifera</taxon>
        <taxon>Rotifera</taxon>
        <taxon>Eurotatoria</taxon>
        <taxon>Bdelloidea</taxon>
        <taxon>Philodinida</taxon>
        <taxon>Philodinidae</taxon>
        <taxon>Rotaria</taxon>
    </lineage>
</organism>
<name>A0A816CI62_9BILA</name>
<protein>
    <submittedName>
        <fullName evidence="2">Uncharacterized protein</fullName>
    </submittedName>
</protein>
<dbReference type="EMBL" id="CAJNOL010006968">
    <property type="protein sequence ID" value="CAF1623687.1"/>
    <property type="molecule type" value="Genomic_DNA"/>
</dbReference>